<dbReference type="EMBL" id="CP053711">
    <property type="protein sequence ID" value="QKE93685.1"/>
    <property type="molecule type" value="Genomic_DNA"/>
</dbReference>
<dbReference type="KEGG" id="lck:HN018_26470"/>
<dbReference type="Proteomes" id="UP000500767">
    <property type="component" value="Plasmid unnamed4"/>
</dbReference>
<dbReference type="RefSeq" id="WP_171836883.1">
    <property type="nucleotide sequence ID" value="NZ_CP053711.1"/>
</dbReference>
<keyword evidence="1" id="KW-0614">Plasmid</keyword>
<evidence type="ECO:0000313" key="1">
    <source>
        <dbReference type="EMBL" id="QKE93685.1"/>
    </source>
</evidence>
<dbReference type="AlphaFoldDB" id="A0A6M8HZW3"/>
<keyword evidence="2" id="KW-1185">Reference proteome</keyword>
<organism evidence="1 2">
    <name type="scientific">Lichenicola cladoniae</name>
    <dbReference type="NCBI Taxonomy" id="1484109"/>
    <lineage>
        <taxon>Bacteria</taxon>
        <taxon>Pseudomonadati</taxon>
        <taxon>Pseudomonadota</taxon>
        <taxon>Alphaproteobacteria</taxon>
        <taxon>Acetobacterales</taxon>
        <taxon>Acetobacteraceae</taxon>
        <taxon>Lichenicola</taxon>
    </lineage>
</organism>
<proteinExistence type="predicted"/>
<evidence type="ECO:0000313" key="2">
    <source>
        <dbReference type="Proteomes" id="UP000500767"/>
    </source>
</evidence>
<name>A0A6M8HZW3_9PROT</name>
<reference evidence="1 2" key="1">
    <citation type="journal article" date="2014" name="World J. Microbiol. Biotechnol.">
        <title>Biodiversity and physiological characteristics of Antarctic and Arctic lichens-associated bacteria.</title>
        <authorList>
            <person name="Lee Y.M."/>
            <person name="Kim E.H."/>
            <person name="Lee H.K."/>
            <person name="Hong S.G."/>
        </authorList>
    </citation>
    <scope>NUCLEOTIDE SEQUENCE [LARGE SCALE GENOMIC DNA]</scope>
    <source>
        <strain evidence="1 2">PAMC 26569</strain>
        <plasmid evidence="1">unnamed4</plasmid>
    </source>
</reference>
<accession>A0A6M8HZW3</accession>
<gene>
    <name evidence="1" type="ORF">HN018_26470</name>
</gene>
<sequence>MTFDATTRAFWSGFWNLKEDEAEPLVGGWLYLHLTKTDLSYYGGPVLEFEWVEISGVVRTKRIRFRFQPSAAAKGVRWRGQSHARAWTGGPVDAAYPHERTTTPLVGS</sequence>
<geneLocation type="plasmid" evidence="1 2">
    <name>unnamed4</name>
</geneLocation>
<protein>
    <submittedName>
        <fullName evidence="1">Uncharacterized protein</fullName>
    </submittedName>
</protein>